<evidence type="ECO:0000313" key="4">
    <source>
        <dbReference type="Proteomes" id="UP000001396"/>
    </source>
</evidence>
<evidence type="ECO:0000313" key="3">
    <source>
        <dbReference type="EMBL" id="EFA84689.1"/>
    </source>
</evidence>
<accession>D3B065</accession>
<feature type="transmembrane region" description="Helical" evidence="2">
    <location>
        <begin position="77"/>
        <end position="97"/>
    </location>
</feature>
<dbReference type="RefSeq" id="XP_020436802.1">
    <property type="nucleotide sequence ID" value="XM_020572685.1"/>
</dbReference>
<protein>
    <submittedName>
        <fullName evidence="3">Uncharacterized protein</fullName>
    </submittedName>
</protein>
<dbReference type="Proteomes" id="UP000001396">
    <property type="component" value="Unassembled WGS sequence"/>
</dbReference>
<sequence length="173" mass="20076">MYKFRSIAFYATYLFLISLCLFTYVKETECESTASAVINILNVTTSCEVFPQPEDIHDQRDHDIRTYFKMRRECSSLTITVSKNSFICIFVLFIYSIQRASEFSGRNEVNGTERKKSHTWLAFLLFNILLTGTDLSPISYQATNNIYEKNHDRPEVQSLRRSTTYSPPTKSTT</sequence>
<dbReference type="EMBL" id="ADBJ01000008">
    <property type="protein sequence ID" value="EFA84689.1"/>
    <property type="molecule type" value="Genomic_DNA"/>
</dbReference>
<reference evidence="3 4" key="1">
    <citation type="journal article" date="2011" name="Genome Res.">
        <title>Phylogeny-wide analysis of social amoeba genomes highlights ancient origins for complex intercellular communication.</title>
        <authorList>
            <person name="Heidel A.J."/>
            <person name="Lawal H.M."/>
            <person name="Felder M."/>
            <person name="Schilde C."/>
            <person name="Helps N.R."/>
            <person name="Tunggal B."/>
            <person name="Rivero F."/>
            <person name="John U."/>
            <person name="Schleicher M."/>
            <person name="Eichinger L."/>
            <person name="Platzer M."/>
            <person name="Noegel A.A."/>
            <person name="Schaap P."/>
            <person name="Gloeckner G."/>
        </authorList>
    </citation>
    <scope>NUCLEOTIDE SEQUENCE [LARGE SCALE GENOMIC DNA]</scope>
    <source>
        <strain evidence="4">ATCC 26659 / Pp 5 / PN500</strain>
    </source>
</reference>
<feature type="transmembrane region" description="Helical" evidence="2">
    <location>
        <begin position="118"/>
        <end position="140"/>
    </location>
</feature>
<feature type="region of interest" description="Disordered" evidence="1">
    <location>
        <begin position="151"/>
        <end position="173"/>
    </location>
</feature>
<dbReference type="InParanoid" id="D3B065"/>
<evidence type="ECO:0000256" key="2">
    <source>
        <dbReference type="SAM" id="Phobius"/>
    </source>
</evidence>
<gene>
    <name evidence="3" type="ORF">PPL_01681</name>
</gene>
<proteinExistence type="predicted"/>
<keyword evidence="2" id="KW-0812">Transmembrane</keyword>
<keyword evidence="4" id="KW-1185">Reference proteome</keyword>
<feature type="transmembrane region" description="Helical" evidence="2">
    <location>
        <begin position="7"/>
        <end position="25"/>
    </location>
</feature>
<evidence type="ECO:0000256" key="1">
    <source>
        <dbReference type="SAM" id="MobiDB-lite"/>
    </source>
</evidence>
<organism evidence="3 4">
    <name type="scientific">Heterostelium pallidum (strain ATCC 26659 / Pp 5 / PN500)</name>
    <name type="common">Cellular slime mold</name>
    <name type="synonym">Polysphondylium pallidum</name>
    <dbReference type="NCBI Taxonomy" id="670386"/>
    <lineage>
        <taxon>Eukaryota</taxon>
        <taxon>Amoebozoa</taxon>
        <taxon>Evosea</taxon>
        <taxon>Eumycetozoa</taxon>
        <taxon>Dictyostelia</taxon>
        <taxon>Acytosteliales</taxon>
        <taxon>Acytosteliaceae</taxon>
        <taxon>Heterostelium</taxon>
    </lineage>
</organism>
<feature type="compositionally biased region" description="Low complexity" evidence="1">
    <location>
        <begin position="162"/>
        <end position="173"/>
    </location>
</feature>
<comment type="caution">
    <text evidence="3">The sequence shown here is derived from an EMBL/GenBank/DDBJ whole genome shotgun (WGS) entry which is preliminary data.</text>
</comment>
<name>D3B065_HETP5</name>
<dbReference type="AlphaFoldDB" id="D3B065"/>
<dbReference type="GeneID" id="31357210"/>
<keyword evidence="2" id="KW-1133">Transmembrane helix</keyword>
<keyword evidence="2" id="KW-0472">Membrane</keyword>